<reference evidence="1 2" key="1">
    <citation type="journal article" date="2011" name="BMC Genomics">
        <title>Insight into cross-talk between intra-amoebal pathogens.</title>
        <authorList>
            <person name="Gimenez G."/>
            <person name="Bertelli C."/>
            <person name="Moliner C."/>
            <person name="Robert C."/>
            <person name="Raoult D."/>
            <person name="Fournier P.E."/>
            <person name="Greub G."/>
        </authorList>
    </citation>
    <scope>NUCLEOTIDE SEQUENCE [LARGE SCALE GENOMIC DNA]</scope>
    <source>
        <strain evidence="1 2">LLAP12</strain>
    </source>
</reference>
<keyword evidence="2" id="KW-1185">Reference proteome</keyword>
<protein>
    <submittedName>
        <fullName evidence="1">Uncharacterized protein</fullName>
    </submittedName>
</protein>
<dbReference type="EMBL" id="JH413805">
    <property type="protein sequence ID" value="EHL32083.1"/>
    <property type="molecule type" value="Genomic_DNA"/>
</dbReference>
<dbReference type="Proteomes" id="UP000002770">
    <property type="component" value="Unassembled WGS sequence"/>
</dbReference>
<organism evidence="1 2">
    <name type="scientific">Legionella drancourtii LLAP12</name>
    <dbReference type="NCBI Taxonomy" id="658187"/>
    <lineage>
        <taxon>Bacteria</taxon>
        <taxon>Pseudomonadati</taxon>
        <taxon>Pseudomonadota</taxon>
        <taxon>Gammaproteobacteria</taxon>
        <taxon>Legionellales</taxon>
        <taxon>Legionellaceae</taxon>
        <taxon>Legionella</taxon>
    </lineage>
</organism>
<proteinExistence type="predicted"/>
<gene>
    <name evidence="1" type="ORF">LDG_5866</name>
</gene>
<accession>G9EKX2</accession>
<evidence type="ECO:0000313" key="2">
    <source>
        <dbReference type="Proteomes" id="UP000002770"/>
    </source>
</evidence>
<sequence length="38" mass="4082">MPVAPVLRATGIIFEQVAIGWVDPSGQRLNLCTDDPSN</sequence>
<name>G9EKX2_9GAMM</name>
<evidence type="ECO:0000313" key="1">
    <source>
        <dbReference type="EMBL" id="EHL32083.1"/>
    </source>
</evidence>
<dbReference type="AlphaFoldDB" id="G9EKX2"/>
<dbReference type="HOGENOM" id="CLU_3329462_0_0_6"/>
<dbReference type="InParanoid" id="G9EKX2"/>